<evidence type="ECO:0000313" key="3">
    <source>
        <dbReference type="Proteomes" id="UP000078200"/>
    </source>
</evidence>
<evidence type="ECO:0000256" key="1">
    <source>
        <dbReference type="SAM" id="MobiDB-lite"/>
    </source>
</evidence>
<feature type="region of interest" description="Disordered" evidence="1">
    <location>
        <begin position="32"/>
        <end position="72"/>
    </location>
</feature>
<protein>
    <submittedName>
        <fullName evidence="2">Uncharacterized protein</fullName>
    </submittedName>
</protein>
<sequence>MNPNRKEANSKVYMKVSAKSHISKLKNIELINNTKNQQQTQQHNHSSDSDSALSSAPPSISPQPPANGVEPTDIWQTARSTYIGTKTPLRAASFWSFTVPLVANIQGFSTST</sequence>
<dbReference type="Proteomes" id="UP000078200">
    <property type="component" value="Unassembled WGS sequence"/>
</dbReference>
<dbReference type="EnsemblMetazoa" id="GAUT010018-RA">
    <property type="protein sequence ID" value="GAUT010018-PA"/>
    <property type="gene ID" value="GAUT010018"/>
</dbReference>
<dbReference type="VEuPathDB" id="VectorBase:GAUT010018"/>
<keyword evidence="3" id="KW-1185">Reference proteome</keyword>
<proteinExistence type="predicted"/>
<organism evidence="2 3">
    <name type="scientific">Glossina austeni</name>
    <name type="common">Savannah tsetse fly</name>
    <dbReference type="NCBI Taxonomy" id="7395"/>
    <lineage>
        <taxon>Eukaryota</taxon>
        <taxon>Metazoa</taxon>
        <taxon>Ecdysozoa</taxon>
        <taxon>Arthropoda</taxon>
        <taxon>Hexapoda</taxon>
        <taxon>Insecta</taxon>
        <taxon>Pterygota</taxon>
        <taxon>Neoptera</taxon>
        <taxon>Endopterygota</taxon>
        <taxon>Diptera</taxon>
        <taxon>Brachycera</taxon>
        <taxon>Muscomorpha</taxon>
        <taxon>Hippoboscoidea</taxon>
        <taxon>Glossinidae</taxon>
        <taxon>Glossina</taxon>
    </lineage>
</organism>
<feature type="compositionally biased region" description="Low complexity" evidence="1">
    <location>
        <begin position="32"/>
        <end position="58"/>
    </location>
</feature>
<accession>A0A1A9UN27</accession>
<dbReference type="AlphaFoldDB" id="A0A1A9UN27"/>
<reference evidence="2" key="1">
    <citation type="submission" date="2020-05" db="UniProtKB">
        <authorList>
            <consortium name="EnsemblMetazoa"/>
        </authorList>
    </citation>
    <scope>IDENTIFICATION</scope>
    <source>
        <strain evidence="2">TTRI</strain>
    </source>
</reference>
<evidence type="ECO:0000313" key="2">
    <source>
        <dbReference type="EnsemblMetazoa" id="GAUT010018-PA"/>
    </source>
</evidence>
<name>A0A1A9UN27_GLOAU</name>